<protein>
    <submittedName>
        <fullName evidence="1">DUF4138 domain-containing protein</fullName>
    </submittedName>
</protein>
<accession>A0ABU8I3H2</accession>
<keyword evidence="2" id="KW-1185">Reference proteome</keyword>
<sequence>MTTHIVFPDQITMINLGSSEIAAQRAQGSTNVLQLKAISPEFQRTNLTVITSSGSLHCFAVGYTKEPKVMIYRFKDTTHTPSAKFIRPPVDLIRIRSIAQNLVLTKGRRLTRSHRVGGVKADLQGIYLHGDQFYLPIILYNTGAVGFQVQGISSSLVPRSRHRETAIQHLEIKPLMVLGQQELDCRMDNPAGMVVVLPKFSLAQDRKMVIRILEREGTRNLELNVKNQHLAKAKVILEEKTDNYEP</sequence>
<dbReference type="EMBL" id="JAYLLN010000003">
    <property type="protein sequence ID" value="MEI5983760.1"/>
    <property type="molecule type" value="Genomic_DNA"/>
</dbReference>
<dbReference type="RefSeq" id="WP_336557200.1">
    <property type="nucleotide sequence ID" value="NZ_JAYLLN010000003.1"/>
</dbReference>
<gene>
    <name evidence="1" type="ORF">VJ786_02470</name>
</gene>
<name>A0ABU8I3H2_9SPHI</name>
<organism evidence="1 2">
    <name type="scientific">Sphingobacterium tenebrionis</name>
    <dbReference type="NCBI Taxonomy" id="3111775"/>
    <lineage>
        <taxon>Bacteria</taxon>
        <taxon>Pseudomonadati</taxon>
        <taxon>Bacteroidota</taxon>
        <taxon>Sphingobacteriia</taxon>
        <taxon>Sphingobacteriales</taxon>
        <taxon>Sphingobacteriaceae</taxon>
        <taxon>Sphingobacterium</taxon>
    </lineage>
</organism>
<dbReference type="Pfam" id="PF13595">
    <property type="entry name" value="DUF4138"/>
    <property type="match status" value="1"/>
</dbReference>
<dbReference type="Proteomes" id="UP001363035">
    <property type="component" value="Unassembled WGS sequence"/>
</dbReference>
<dbReference type="InterPro" id="IPR022298">
    <property type="entry name" value="Conjug_transposon_TraN"/>
</dbReference>
<comment type="caution">
    <text evidence="1">The sequence shown here is derived from an EMBL/GenBank/DDBJ whole genome shotgun (WGS) entry which is preliminary data.</text>
</comment>
<reference evidence="1 2" key="1">
    <citation type="submission" date="2024-01" db="EMBL/GenBank/DDBJ databases">
        <title>Sphingobacterium tenebrionis sp. nov., a novel endophyte isolated from tenebrio molitor intestines.</title>
        <authorList>
            <person name="Zhang C."/>
        </authorList>
    </citation>
    <scope>NUCLEOTIDE SEQUENCE [LARGE SCALE GENOMIC DNA]</scope>
    <source>
        <strain evidence="1 2">PU5-4</strain>
    </source>
</reference>
<proteinExistence type="predicted"/>
<evidence type="ECO:0000313" key="2">
    <source>
        <dbReference type="Proteomes" id="UP001363035"/>
    </source>
</evidence>
<evidence type="ECO:0000313" key="1">
    <source>
        <dbReference type="EMBL" id="MEI5983760.1"/>
    </source>
</evidence>